<comment type="subcellular location">
    <subcellularLocation>
        <location evidence="6">Cytoplasm</location>
    </subcellularLocation>
</comment>
<dbReference type="HAMAP" id="MF_00074">
    <property type="entry name" value="16SrRNA_methyltr_G"/>
    <property type="match status" value="1"/>
</dbReference>
<dbReference type="Pfam" id="PF02527">
    <property type="entry name" value="GidB"/>
    <property type="match status" value="1"/>
</dbReference>
<comment type="similarity">
    <text evidence="6">Belongs to the methyltransferase superfamily. RNA methyltransferase RsmG family.</text>
</comment>
<dbReference type="RefSeq" id="WP_313764729.1">
    <property type="nucleotide sequence ID" value="NZ_BAAAVH010000021.1"/>
</dbReference>
<evidence type="ECO:0000256" key="2">
    <source>
        <dbReference type="ARBA" id="ARBA00022552"/>
    </source>
</evidence>
<organism evidence="8 9">
    <name type="scientific">Kitasatospora aburaviensis</name>
    <dbReference type="NCBI Taxonomy" id="67265"/>
    <lineage>
        <taxon>Bacteria</taxon>
        <taxon>Bacillati</taxon>
        <taxon>Actinomycetota</taxon>
        <taxon>Actinomycetes</taxon>
        <taxon>Kitasatosporales</taxon>
        <taxon>Streptomycetaceae</taxon>
        <taxon>Kitasatospora</taxon>
    </lineage>
</organism>
<feature type="compositionally biased region" description="Low complexity" evidence="7">
    <location>
        <begin position="20"/>
        <end position="29"/>
    </location>
</feature>
<feature type="binding site" evidence="6">
    <location>
        <position position="119"/>
    </location>
    <ligand>
        <name>S-adenosyl-L-methionine</name>
        <dbReference type="ChEBI" id="CHEBI:59789"/>
    </ligand>
</feature>
<reference evidence="9" key="1">
    <citation type="journal article" date="2019" name="Int. J. Syst. Evol. Microbiol.">
        <title>The Global Catalogue of Microorganisms (GCM) 10K type strain sequencing project: providing services to taxonomists for standard genome sequencing and annotation.</title>
        <authorList>
            <consortium name="The Broad Institute Genomics Platform"/>
            <consortium name="The Broad Institute Genome Sequencing Center for Infectious Disease"/>
            <person name="Wu L."/>
            <person name="Ma J."/>
        </authorList>
    </citation>
    <scope>NUCLEOTIDE SEQUENCE [LARGE SCALE GENOMIC DNA]</scope>
    <source>
        <strain evidence="9">CGMCC 4.1469</strain>
    </source>
</reference>
<keyword evidence="3 6" id="KW-0489">Methyltransferase</keyword>
<dbReference type="InterPro" id="IPR029063">
    <property type="entry name" value="SAM-dependent_MTases_sf"/>
</dbReference>
<comment type="caution">
    <text evidence="6">Lacks conserved residue(s) required for the propagation of feature annotation.</text>
</comment>
<dbReference type="GO" id="GO:0008168">
    <property type="term" value="F:methyltransferase activity"/>
    <property type="evidence" value="ECO:0007669"/>
    <property type="project" value="UniProtKB-KW"/>
</dbReference>
<dbReference type="NCBIfam" id="TIGR00138">
    <property type="entry name" value="rsmG_gidB"/>
    <property type="match status" value="1"/>
</dbReference>
<keyword evidence="4 6" id="KW-0808">Transferase</keyword>
<dbReference type="Proteomes" id="UP001596067">
    <property type="component" value="Unassembled WGS sequence"/>
</dbReference>
<dbReference type="PANTHER" id="PTHR31760">
    <property type="entry name" value="S-ADENOSYL-L-METHIONINE-DEPENDENT METHYLTRANSFERASES SUPERFAMILY PROTEIN"/>
    <property type="match status" value="1"/>
</dbReference>
<evidence type="ECO:0000256" key="3">
    <source>
        <dbReference type="ARBA" id="ARBA00022603"/>
    </source>
</evidence>
<evidence type="ECO:0000256" key="4">
    <source>
        <dbReference type="ARBA" id="ARBA00022679"/>
    </source>
</evidence>
<dbReference type="InterPro" id="IPR003682">
    <property type="entry name" value="rRNA_ssu_MeTfrase_G"/>
</dbReference>
<dbReference type="GO" id="GO:0032259">
    <property type="term" value="P:methylation"/>
    <property type="evidence" value="ECO:0007669"/>
    <property type="project" value="UniProtKB-KW"/>
</dbReference>
<evidence type="ECO:0000256" key="1">
    <source>
        <dbReference type="ARBA" id="ARBA00022490"/>
    </source>
</evidence>
<keyword evidence="9" id="KW-1185">Reference proteome</keyword>
<comment type="caution">
    <text evidence="8">The sequence shown here is derived from an EMBL/GenBank/DDBJ whole genome shotgun (WGS) entry which is preliminary data.</text>
</comment>
<feature type="region of interest" description="Disordered" evidence="7">
    <location>
        <begin position="1"/>
        <end position="40"/>
    </location>
</feature>
<feature type="region of interest" description="Disordered" evidence="7">
    <location>
        <begin position="252"/>
        <end position="290"/>
    </location>
</feature>
<comment type="function">
    <text evidence="6">Specifically methylates the N7 position of a guanine in 16S rRNA.</text>
</comment>
<keyword evidence="5 6" id="KW-0949">S-adenosyl-L-methionine</keyword>
<evidence type="ECO:0000313" key="9">
    <source>
        <dbReference type="Proteomes" id="UP001596067"/>
    </source>
</evidence>
<protein>
    <recommendedName>
        <fullName evidence="6">Ribosomal RNA small subunit methyltransferase G</fullName>
        <ecNumber evidence="6">2.1.1.-</ecNumber>
    </recommendedName>
    <alternativeName>
        <fullName evidence="6">16S rRNA 7-methylguanosine methyltransferase</fullName>
        <shortName evidence="6">16S rRNA m7G methyltransferase</shortName>
    </alternativeName>
</protein>
<evidence type="ECO:0000256" key="6">
    <source>
        <dbReference type="HAMAP-Rule" id="MF_00074"/>
    </source>
</evidence>
<gene>
    <name evidence="6 8" type="primary">rsmG</name>
    <name evidence="8" type="ORF">ACFP0N_32945</name>
</gene>
<name>A0ABW1F613_9ACTN</name>
<accession>A0ABW1F613</accession>
<feature type="binding site" evidence="6">
    <location>
        <position position="180"/>
    </location>
    <ligand>
        <name>S-adenosyl-L-methionine</name>
        <dbReference type="ChEBI" id="CHEBI:59789"/>
    </ligand>
</feature>
<keyword evidence="2 6" id="KW-0698">rRNA processing</keyword>
<evidence type="ECO:0000313" key="8">
    <source>
        <dbReference type="EMBL" id="MFC5889787.1"/>
    </source>
</evidence>
<keyword evidence="1 6" id="KW-0963">Cytoplasm</keyword>
<sequence>MDTESAAAGEPVTGVGGSAAEGPAGSAQADQAGEGQVADGAAAAELTEAPPVAREVFGDRFDAAVRYTELLATAGVRRGLIGPREVPRLWDRHVLNCAVLAELLPPGSTLCDVGSGAGLPGIPVALARPDVSVTLLEPLLRRTTFLEEVVRELGLENVTVLRGRAEEMVGKLAVDVVTARAVAPLERLAGWGLPLLRPHGQMLALKGDSAEQELAESRAGLAKLGAVEWSVISVGEGTLETSTRVVQVKAGESPGGVKAATRRAKAARAGRTAGAARGAERGRGGRRRGR</sequence>
<dbReference type="CDD" id="cd02440">
    <property type="entry name" value="AdoMet_MTases"/>
    <property type="match status" value="1"/>
</dbReference>
<dbReference type="SUPFAM" id="SSF53335">
    <property type="entry name" value="S-adenosyl-L-methionine-dependent methyltransferases"/>
    <property type="match status" value="1"/>
</dbReference>
<proteinExistence type="inferred from homology"/>
<evidence type="ECO:0000256" key="5">
    <source>
        <dbReference type="ARBA" id="ARBA00022691"/>
    </source>
</evidence>
<dbReference type="PANTHER" id="PTHR31760:SF0">
    <property type="entry name" value="S-ADENOSYL-L-METHIONINE-DEPENDENT METHYLTRANSFERASES SUPERFAMILY PROTEIN"/>
    <property type="match status" value="1"/>
</dbReference>
<dbReference type="EC" id="2.1.1.-" evidence="6"/>
<dbReference type="EMBL" id="JBHSOD010000065">
    <property type="protein sequence ID" value="MFC5889787.1"/>
    <property type="molecule type" value="Genomic_DNA"/>
</dbReference>
<feature type="binding site" evidence="6">
    <location>
        <begin position="165"/>
        <end position="166"/>
    </location>
    <ligand>
        <name>S-adenosyl-L-methionine</name>
        <dbReference type="ChEBI" id="CHEBI:59789"/>
    </ligand>
</feature>
<feature type="binding site" evidence="6">
    <location>
        <position position="114"/>
    </location>
    <ligand>
        <name>S-adenosyl-L-methionine</name>
        <dbReference type="ChEBI" id="CHEBI:59789"/>
    </ligand>
</feature>
<evidence type="ECO:0000256" key="7">
    <source>
        <dbReference type="SAM" id="MobiDB-lite"/>
    </source>
</evidence>
<dbReference type="Gene3D" id="3.40.50.150">
    <property type="entry name" value="Vaccinia Virus protein VP39"/>
    <property type="match status" value="1"/>
</dbReference>